<gene>
    <name evidence="1" type="ORF">K3G42_017625</name>
</gene>
<organism evidence="1 2">
    <name type="scientific">Sphaerodactylus townsendi</name>
    <dbReference type="NCBI Taxonomy" id="933632"/>
    <lineage>
        <taxon>Eukaryota</taxon>
        <taxon>Metazoa</taxon>
        <taxon>Chordata</taxon>
        <taxon>Craniata</taxon>
        <taxon>Vertebrata</taxon>
        <taxon>Euteleostomi</taxon>
        <taxon>Lepidosauria</taxon>
        <taxon>Squamata</taxon>
        <taxon>Bifurcata</taxon>
        <taxon>Gekkota</taxon>
        <taxon>Sphaerodactylidae</taxon>
        <taxon>Sphaerodactylus</taxon>
    </lineage>
</organism>
<evidence type="ECO:0000313" key="1">
    <source>
        <dbReference type="EMBL" id="KAH8003365.1"/>
    </source>
</evidence>
<evidence type="ECO:0000313" key="2">
    <source>
        <dbReference type="Proteomes" id="UP000827872"/>
    </source>
</evidence>
<dbReference type="EMBL" id="CM037622">
    <property type="protein sequence ID" value="KAH8003365.1"/>
    <property type="molecule type" value="Genomic_DNA"/>
</dbReference>
<proteinExistence type="predicted"/>
<comment type="caution">
    <text evidence="1">The sequence shown here is derived from an EMBL/GenBank/DDBJ whole genome shotgun (WGS) entry which is preliminary data.</text>
</comment>
<accession>A0ACB8FDK2</accession>
<keyword evidence="2" id="KW-1185">Reference proteome</keyword>
<dbReference type="Proteomes" id="UP000827872">
    <property type="component" value="Linkage Group LG09"/>
</dbReference>
<name>A0ACB8FDK2_9SAUR</name>
<reference evidence="1" key="1">
    <citation type="submission" date="2021-08" db="EMBL/GenBank/DDBJ databases">
        <title>The first chromosome-level gecko genome reveals the dynamic sex chromosomes of Neotropical dwarf geckos (Sphaerodactylidae: Sphaerodactylus).</title>
        <authorList>
            <person name="Pinto B.J."/>
            <person name="Keating S.E."/>
            <person name="Gamble T."/>
        </authorList>
    </citation>
    <scope>NUCLEOTIDE SEQUENCE</scope>
    <source>
        <strain evidence="1">TG3544</strain>
    </source>
</reference>
<protein>
    <submittedName>
        <fullName evidence="1">Uncharacterized protein</fullName>
    </submittedName>
</protein>
<sequence>MVLEINRLITKIAVQDKENEELQEEYYNEMKKMNNSKCSQQSDLQELKETLKNHLQKVSDLQKENEYLHEENEGFIQNFKELQKDVQFNLYTSA</sequence>